<dbReference type="Proteomes" id="UP001197093">
    <property type="component" value="Unassembled WGS sequence"/>
</dbReference>
<dbReference type="PANTHER" id="PTHR23241">
    <property type="entry name" value="LATE EMBRYOGENESIS ABUNDANT PLANTS LEA-RELATED"/>
    <property type="match status" value="1"/>
</dbReference>
<dbReference type="AlphaFoldDB" id="A0AAD4EZV1"/>
<keyword evidence="2 5" id="KW-0812">Transmembrane</keyword>
<accession>A0AAD4EZV1</accession>
<dbReference type="Pfam" id="PF13664">
    <property type="entry name" value="DUF4149"/>
    <property type="match status" value="1"/>
</dbReference>
<dbReference type="GO" id="GO:0016020">
    <property type="term" value="C:membrane"/>
    <property type="evidence" value="ECO:0007669"/>
    <property type="project" value="UniProtKB-SubCell"/>
</dbReference>
<evidence type="ECO:0000256" key="3">
    <source>
        <dbReference type="ARBA" id="ARBA00022989"/>
    </source>
</evidence>
<feature type="transmembrane region" description="Helical" evidence="5">
    <location>
        <begin position="90"/>
        <end position="111"/>
    </location>
</feature>
<dbReference type="PANTHER" id="PTHR23241:SF106">
    <property type="entry name" value="DUF4149 DOMAIN-CONTAINING PROTEIN"/>
    <property type="match status" value="1"/>
</dbReference>
<keyword evidence="4 5" id="KW-0472">Membrane</keyword>
<dbReference type="InterPro" id="IPR025423">
    <property type="entry name" value="TMEM205-like"/>
</dbReference>
<comment type="subcellular location">
    <subcellularLocation>
        <location evidence="1">Membrane</location>
    </subcellularLocation>
</comment>
<evidence type="ECO:0000313" key="7">
    <source>
        <dbReference type="EMBL" id="KAG7290481.1"/>
    </source>
</evidence>
<feature type="transmembrane region" description="Helical" evidence="5">
    <location>
        <begin position="12"/>
        <end position="36"/>
    </location>
</feature>
<reference evidence="7" key="1">
    <citation type="submission" date="2023-02" db="EMBL/GenBank/DDBJ databases">
        <authorList>
            <person name="Palmer J.M."/>
        </authorList>
    </citation>
    <scope>NUCLEOTIDE SEQUENCE</scope>
    <source>
        <strain evidence="7">FW57</strain>
    </source>
</reference>
<gene>
    <name evidence="7" type="ORF">NEMBOFW57_000483</name>
</gene>
<protein>
    <recommendedName>
        <fullName evidence="6">TMEM205-like domain-containing protein</fullName>
    </recommendedName>
</protein>
<evidence type="ECO:0000259" key="6">
    <source>
        <dbReference type="Pfam" id="PF13664"/>
    </source>
</evidence>
<evidence type="ECO:0000256" key="2">
    <source>
        <dbReference type="ARBA" id="ARBA00022692"/>
    </source>
</evidence>
<feature type="transmembrane region" description="Helical" evidence="5">
    <location>
        <begin position="48"/>
        <end position="70"/>
    </location>
</feature>
<evidence type="ECO:0000256" key="1">
    <source>
        <dbReference type="ARBA" id="ARBA00004370"/>
    </source>
</evidence>
<evidence type="ECO:0000256" key="5">
    <source>
        <dbReference type="SAM" id="Phobius"/>
    </source>
</evidence>
<sequence>MGILSPAPYHVLSYGTLLGTTIFHTFIGSVISYRVLPRSTFAHLKSHIFPVYFAMQAALPAVLALTYPGSRNPFGAASGVAGVLAPSNRWTVLAPLAGALLCGLANLVMVAPTTAKVVIERFEQEKQDGKKAYDAPPHSQEMMSLNARFGTPALRLVGGERWGAGCDDRVRGYAVIAADFIHYSMRACSTPGWNVATR</sequence>
<comment type="caution">
    <text evidence="7">The sequence shown here is derived from an EMBL/GenBank/DDBJ whole genome shotgun (WGS) entry which is preliminary data.</text>
</comment>
<evidence type="ECO:0000256" key="4">
    <source>
        <dbReference type="ARBA" id="ARBA00023136"/>
    </source>
</evidence>
<dbReference type="InterPro" id="IPR053009">
    <property type="entry name" value="Xanthocillin_Biosynth-Assoc"/>
</dbReference>
<proteinExistence type="predicted"/>
<organism evidence="7 8">
    <name type="scientific">Staphylotrichum longicolle</name>
    <dbReference type="NCBI Taxonomy" id="669026"/>
    <lineage>
        <taxon>Eukaryota</taxon>
        <taxon>Fungi</taxon>
        <taxon>Dikarya</taxon>
        <taxon>Ascomycota</taxon>
        <taxon>Pezizomycotina</taxon>
        <taxon>Sordariomycetes</taxon>
        <taxon>Sordariomycetidae</taxon>
        <taxon>Sordariales</taxon>
        <taxon>Chaetomiaceae</taxon>
        <taxon>Staphylotrichum</taxon>
    </lineage>
</organism>
<keyword evidence="8" id="KW-1185">Reference proteome</keyword>
<dbReference type="EMBL" id="JAHCVI010000001">
    <property type="protein sequence ID" value="KAG7290481.1"/>
    <property type="molecule type" value="Genomic_DNA"/>
</dbReference>
<feature type="domain" description="TMEM205-like" evidence="6">
    <location>
        <begin position="12"/>
        <end position="121"/>
    </location>
</feature>
<name>A0AAD4EZV1_9PEZI</name>
<evidence type="ECO:0000313" key="8">
    <source>
        <dbReference type="Proteomes" id="UP001197093"/>
    </source>
</evidence>
<keyword evidence="3 5" id="KW-1133">Transmembrane helix</keyword>